<dbReference type="PANTHER" id="PTHR43449">
    <property type="entry name" value="NUCLEOTIDYLTRANSFERASE"/>
    <property type="match status" value="1"/>
</dbReference>
<dbReference type="Gene3D" id="3.30.460.10">
    <property type="entry name" value="Beta Polymerase, domain 2"/>
    <property type="match status" value="1"/>
</dbReference>
<accession>A0A0R2QDY4</accession>
<comment type="caution">
    <text evidence="2">The sequence shown here is derived from an EMBL/GenBank/DDBJ whole genome shotgun (WGS) entry which is preliminary data.</text>
</comment>
<dbReference type="InterPro" id="IPR041633">
    <property type="entry name" value="Polbeta"/>
</dbReference>
<dbReference type="CDD" id="cd05403">
    <property type="entry name" value="NT_KNTase_like"/>
    <property type="match status" value="1"/>
</dbReference>
<dbReference type="PANTHER" id="PTHR43449:SF3">
    <property type="entry name" value="POLYMERASE NUCLEOTIDYL TRANSFERASE DOMAIN-CONTAINING PROTEIN"/>
    <property type="match status" value="1"/>
</dbReference>
<organism evidence="2 3">
    <name type="scientific">Acidimicrobiia bacterium BACL6 MAG-120924-bin43</name>
    <dbReference type="NCBI Taxonomy" id="1655583"/>
    <lineage>
        <taxon>Bacteria</taxon>
        <taxon>Bacillati</taxon>
        <taxon>Actinomycetota</taxon>
        <taxon>Acidimicrobiia</taxon>
        <taxon>acIV cluster</taxon>
    </lineage>
</organism>
<dbReference type="SUPFAM" id="SSF81301">
    <property type="entry name" value="Nucleotidyltransferase"/>
    <property type="match status" value="1"/>
</dbReference>
<sequence length="196" mass="21030">MDVSSPISTVIPSLDGPVLACLAATTAPLGLAQIHRQVGHGSKSGVRQVLLRMKNTGIISEIPGGFVLNRSHITAQAVEILADLHGELIRRIRSAINTWKSEVLLVGLFGSAARRDGNSSSDIDILIVSEAQDLRELADQLASQVTAWTGNPAQIVAINRKEMKRLQQAKEPIVADWQSELVVISGDVRILTSSSK</sequence>
<dbReference type="EMBL" id="LIBJ01000079">
    <property type="protein sequence ID" value="KRO48537.1"/>
    <property type="molecule type" value="Genomic_DNA"/>
</dbReference>
<gene>
    <name evidence="2" type="ORF">ABR75_05140</name>
</gene>
<dbReference type="Pfam" id="PF18765">
    <property type="entry name" value="Polbeta"/>
    <property type="match status" value="1"/>
</dbReference>
<reference evidence="2 3" key="1">
    <citation type="submission" date="2015-10" db="EMBL/GenBank/DDBJ databases">
        <title>Metagenome-Assembled Genomes uncover a global brackish microbiome.</title>
        <authorList>
            <person name="Hugerth L.W."/>
            <person name="Larsson J."/>
            <person name="Alneberg J."/>
            <person name="Lindh M.V."/>
            <person name="Legrand C."/>
            <person name="Pinhassi J."/>
            <person name="Andersson A.F."/>
        </authorList>
    </citation>
    <scope>NUCLEOTIDE SEQUENCE [LARGE SCALE GENOMIC DNA]</scope>
    <source>
        <strain evidence="2">BACL6 MAG-120924-bin43</strain>
    </source>
</reference>
<feature type="domain" description="Polymerase beta nucleotidyltransferase" evidence="1">
    <location>
        <begin position="100"/>
        <end position="167"/>
    </location>
</feature>
<protein>
    <recommendedName>
        <fullName evidence="1">Polymerase beta nucleotidyltransferase domain-containing protein</fullName>
    </recommendedName>
</protein>
<dbReference type="Proteomes" id="UP000051017">
    <property type="component" value="Unassembled WGS sequence"/>
</dbReference>
<evidence type="ECO:0000313" key="3">
    <source>
        <dbReference type="Proteomes" id="UP000051017"/>
    </source>
</evidence>
<evidence type="ECO:0000259" key="1">
    <source>
        <dbReference type="Pfam" id="PF18765"/>
    </source>
</evidence>
<proteinExistence type="predicted"/>
<name>A0A0R2QDY4_9ACTN</name>
<dbReference type="InterPro" id="IPR043519">
    <property type="entry name" value="NT_sf"/>
</dbReference>
<dbReference type="AlphaFoldDB" id="A0A0R2QDY4"/>
<evidence type="ECO:0000313" key="2">
    <source>
        <dbReference type="EMBL" id="KRO48537.1"/>
    </source>
</evidence>